<feature type="domain" description="Acyl-CoA dehydrogenase/oxidase C-terminal" evidence="13">
    <location>
        <begin position="259"/>
        <end position="389"/>
    </location>
</feature>
<sequence>MLRICTRTIIRRNALRHVRLLPTNRTLVSQIPSLHTFTEEEEMVRESVRRFAVDEVAPRVREMDEKELMAPEIIKGLFDQGLMGIETSTEFGGSEFSFTAAVIAIEELAKIDPAVSVMCDVHNTLVNTIFRVYGTREQQEKYLTQLAQSKIGSFCLSEPVSGSDAFALQTRAEKKSDHYVLNGSKMWITNSLEAEIFLVFATIDPSKGYKGITCFIVEKGMGIQVAKKEQKLGIRASSTCTLNFDDVKVPIENVIGGEGNGYKVAIQILNEGRIGIAGQMVGLAQGAFDKAVPYTLQRKQFGRAVGEFQGMQFQQAEAAVQIEAARLLTYNAARRKEEGKDFVKEAAMAKYYSSIVAQRVSGAAIEWAGGVGFTRETGIEKFWRDSKIFNKTSTPSEPQISFEVKDVLIEGNKIIKVEESIQAPADAVIIDARNHIVSPGFIDTHRHLWQAGMRAIVKPKPIADQTLMEYMCSVRTVAQPLFTAEEMHWSQLVGACEAVVAGVTTVLDQAQGSQSPAHVERAIDATRLSGLRSIYAYFRHEIEPWNEWGKEHILEIGRKLREENQRITLGLGYDPITWESPEDIQKTLAIADEAGSHLTTVHFVNTHYARSFTETYKASGEAFNSNFVLSHFNHAVPEDWELVQKLGLGIACTPETELAMSHGQCALFNCAEKGVKAGLGIDTHIICSGDMFGQMRLALQSARSIRNARLFLGPNLDQPPPQALPRKLIHTAEHMLRFATLGGAETLNMADKIGSIDVGKLADIILISLSSPNMLGTSRDSESLVSAVVAYANVSDIKTVIIDGEVVKRDGELTKVKWSDVVEQFQIHHAKVETKIKEASLNIDWEEAFEALRESWFITTERIAP</sequence>
<dbReference type="SUPFAM" id="SSF51556">
    <property type="entry name" value="Metallo-dependent hydrolases"/>
    <property type="match status" value="1"/>
</dbReference>
<dbReference type="InterPro" id="IPR006091">
    <property type="entry name" value="Acyl-CoA_Oxase/DH_mid-dom"/>
</dbReference>
<comment type="similarity">
    <text evidence="3">Belongs to the acyl-CoA dehydrogenase family.</text>
</comment>
<evidence type="ECO:0000256" key="11">
    <source>
        <dbReference type="ARBA" id="ARBA00039036"/>
    </source>
</evidence>
<dbReference type="InterPro" id="IPR037069">
    <property type="entry name" value="AcylCoA_DH/ox_N_sf"/>
</dbReference>
<dbReference type="PROSITE" id="PS00072">
    <property type="entry name" value="ACYL_COA_DH_1"/>
    <property type="match status" value="1"/>
</dbReference>
<keyword evidence="6" id="KW-0274">FAD</keyword>
<dbReference type="InterPro" id="IPR006089">
    <property type="entry name" value="Acyl-CoA_DH_CS"/>
</dbReference>
<dbReference type="FunFam" id="1.20.140.10:FF:000004">
    <property type="entry name" value="Acyl-CoA dehydrogenase FadE25"/>
    <property type="match status" value="1"/>
</dbReference>
<dbReference type="Gene3D" id="1.10.540.10">
    <property type="entry name" value="Acyl-CoA dehydrogenase/oxidase, N-terminal domain"/>
    <property type="match status" value="1"/>
</dbReference>
<dbReference type="GO" id="GO:0005739">
    <property type="term" value="C:mitochondrion"/>
    <property type="evidence" value="ECO:0007669"/>
    <property type="project" value="TreeGrafter"/>
</dbReference>
<evidence type="ECO:0000256" key="4">
    <source>
        <dbReference type="ARBA" id="ARBA00011881"/>
    </source>
</evidence>
<keyword evidence="9" id="KW-0443">Lipid metabolism</keyword>
<dbReference type="Pfam" id="PF02771">
    <property type="entry name" value="Acyl-CoA_dh_N"/>
    <property type="match status" value="1"/>
</dbReference>
<evidence type="ECO:0000256" key="2">
    <source>
        <dbReference type="ARBA" id="ARBA00005198"/>
    </source>
</evidence>
<evidence type="ECO:0000256" key="10">
    <source>
        <dbReference type="ARBA" id="ARBA00037895"/>
    </source>
</evidence>
<feature type="domain" description="Acyl-CoA oxidase/dehydrogenase middle" evidence="15">
    <location>
        <begin position="153"/>
        <end position="247"/>
    </location>
</feature>
<dbReference type="InterPro" id="IPR046373">
    <property type="entry name" value="Acyl-CoA_Oxase/DH_mid-dom_sf"/>
</dbReference>
<keyword evidence="8" id="KW-0560">Oxidoreductase</keyword>
<evidence type="ECO:0000259" key="15">
    <source>
        <dbReference type="Pfam" id="PF02770"/>
    </source>
</evidence>
<dbReference type="PANTHER" id="PTHR43884">
    <property type="entry name" value="ACYL-COA DEHYDROGENASE"/>
    <property type="match status" value="1"/>
</dbReference>
<dbReference type="InterPro" id="IPR006680">
    <property type="entry name" value="Amidohydro-rel"/>
</dbReference>
<dbReference type="GO" id="GO:0016810">
    <property type="term" value="F:hydrolase activity, acting on carbon-nitrogen (but not peptide) bonds"/>
    <property type="evidence" value="ECO:0007669"/>
    <property type="project" value="InterPro"/>
</dbReference>
<dbReference type="SUPFAM" id="SSF47203">
    <property type="entry name" value="Acyl-CoA dehydrogenase C-terminal domain-like"/>
    <property type="match status" value="1"/>
</dbReference>
<dbReference type="Gene3D" id="3.20.20.140">
    <property type="entry name" value="Metal-dependent hydrolases"/>
    <property type="match status" value="1"/>
</dbReference>
<dbReference type="EC" id="1.3.8.5" evidence="11"/>
<evidence type="ECO:0000256" key="3">
    <source>
        <dbReference type="ARBA" id="ARBA00009347"/>
    </source>
</evidence>
<evidence type="ECO:0000256" key="12">
    <source>
        <dbReference type="ARBA" id="ARBA00048235"/>
    </source>
</evidence>
<organism evidence="17 18">
    <name type="scientific">Clathrus columnatus</name>
    <dbReference type="NCBI Taxonomy" id="1419009"/>
    <lineage>
        <taxon>Eukaryota</taxon>
        <taxon>Fungi</taxon>
        <taxon>Dikarya</taxon>
        <taxon>Basidiomycota</taxon>
        <taxon>Agaricomycotina</taxon>
        <taxon>Agaricomycetes</taxon>
        <taxon>Phallomycetidae</taxon>
        <taxon>Phallales</taxon>
        <taxon>Clathraceae</taxon>
        <taxon>Clathrus</taxon>
    </lineage>
</organism>
<dbReference type="InterPro" id="IPR011059">
    <property type="entry name" value="Metal-dep_hydrolase_composite"/>
</dbReference>
<dbReference type="Proteomes" id="UP001050691">
    <property type="component" value="Unassembled WGS sequence"/>
</dbReference>
<dbReference type="EMBL" id="BPWL01000002">
    <property type="protein sequence ID" value="GJJ07803.1"/>
    <property type="molecule type" value="Genomic_DNA"/>
</dbReference>
<dbReference type="PROSITE" id="PS00073">
    <property type="entry name" value="ACYL_COA_DH_2"/>
    <property type="match status" value="1"/>
</dbReference>
<feature type="domain" description="Amidohydrolase-related" evidence="14">
    <location>
        <begin position="436"/>
        <end position="807"/>
    </location>
</feature>
<accession>A0AAV5A2T3</accession>
<evidence type="ECO:0000259" key="14">
    <source>
        <dbReference type="Pfam" id="PF01979"/>
    </source>
</evidence>
<dbReference type="GO" id="GO:0050660">
    <property type="term" value="F:flavin adenine dinucleotide binding"/>
    <property type="evidence" value="ECO:0007669"/>
    <property type="project" value="InterPro"/>
</dbReference>
<evidence type="ECO:0000313" key="17">
    <source>
        <dbReference type="EMBL" id="GJJ07803.1"/>
    </source>
</evidence>
<dbReference type="GO" id="GO:0006631">
    <property type="term" value="P:fatty acid metabolic process"/>
    <property type="evidence" value="ECO:0007669"/>
    <property type="project" value="UniProtKB-KW"/>
</dbReference>
<gene>
    <name evidence="17" type="ORF">Clacol_002008</name>
</gene>
<dbReference type="Pfam" id="PF02770">
    <property type="entry name" value="Acyl-CoA_dh_M"/>
    <property type="match status" value="1"/>
</dbReference>
<evidence type="ECO:0000313" key="18">
    <source>
        <dbReference type="Proteomes" id="UP001050691"/>
    </source>
</evidence>
<dbReference type="Pfam" id="PF00441">
    <property type="entry name" value="Acyl-CoA_dh_1"/>
    <property type="match status" value="1"/>
</dbReference>
<dbReference type="InterPro" id="IPR009100">
    <property type="entry name" value="AcylCoA_DH/oxidase_NM_dom_sf"/>
</dbReference>
<keyword evidence="5" id="KW-0285">Flavoprotein</keyword>
<dbReference type="InterPro" id="IPR009075">
    <property type="entry name" value="AcylCo_DH/oxidase_C"/>
</dbReference>
<evidence type="ECO:0000256" key="9">
    <source>
        <dbReference type="ARBA" id="ARBA00023098"/>
    </source>
</evidence>
<dbReference type="PANTHER" id="PTHR43884:SF1">
    <property type="entry name" value="SHORT_BRANCHED CHAIN SPECIFIC ACYL-COA DEHYDROGENASE, MITOCHONDRIAL"/>
    <property type="match status" value="1"/>
</dbReference>
<evidence type="ECO:0000259" key="13">
    <source>
        <dbReference type="Pfam" id="PF00441"/>
    </source>
</evidence>
<dbReference type="InterPro" id="IPR032466">
    <property type="entry name" value="Metal_Hydrolase"/>
</dbReference>
<dbReference type="SUPFAM" id="SSF51338">
    <property type="entry name" value="Composite domain of metallo-dependent hydrolases"/>
    <property type="match status" value="2"/>
</dbReference>
<comment type="pathway">
    <text evidence="2">Lipid metabolism; mitochondrial fatty acid beta-oxidation.</text>
</comment>
<dbReference type="SUPFAM" id="SSF56645">
    <property type="entry name" value="Acyl-CoA dehydrogenase NM domain-like"/>
    <property type="match status" value="1"/>
</dbReference>
<keyword evidence="7" id="KW-0276">Fatty acid metabolism</keyword>
<dbReference type="AlphaFoldDB" id="A0AAV5A2T3"/>
<comment type="cofactor">
    <cofactor evidence="1">
        <name>FAD</name>
        <dbReference type="ChEBI" id="CHEBI:57692"/>
    </cofactor>
</comment>
<proteinExistence type="inferred from homology"/>
<dbReference type="FunFam" id="2.40.110.10:FF:000001">
    <property type="entry name" value="Acyl-CoA dehydrogenase, mitochondrial"/>
    <property type="match status" value="1"/>
</dbReference>
<dbReference type="InterPro" id="IPR013786">
    <property type="entry name" value="AcylCoA_DH/ox_N"/>
</dbReference>
<evidence type="ECO:0000256" key="8">
    <source>
        <dbReference type="ARBA" id="ARBA00023002"/>
    </source>
</evidence>
<dbReference type="FunFam" id="1.10.540.10:FF:000012">
    <property type="entry name" value="Acyl-CoA dehydrogenase short/branched chain"/>
    <property type="match status" value="1"/>
</dbReference>
<dbReference type="Gene3D" id="2.40.110.10">
    <property type="entry name" value="Butyryl-CoA Dehydrogenase, subunit A, domain 2"/>
    <property type="match status" value="1"/>
</dbReference>
<evidence type="ECO:0000256" key="5">
    <source>
        <dbReference type="ARBA" id="ARBA00022630"/>
    </source>
</evidence>
<comment type="subunit">
    <text evidence="4">Homotetramer.</text>
</comment>
<protein>
    <recommendedName>
        <fullName evidence="11">short-chain 2-methylacyl-CoA dehydrogenase</fullName>
        <ecNumber evidence="11">1.3.8.5</ecNumber>
    </recommendedName>
</protein>
<comment type="caution">
    <text evidence="17">The sequence shown here is derived from an EMBL/GenBank/DDBJ whole genome shotgun (WGS) entry which is preliminary data.</text>
</comment>
<evidence type="ECO:0000256" key="7">
    <source>
        <dbReference type="ARBA" id="ARBA00022832"/>
    </source>
</evidence>
<name>A0AAV5A2T3_9AGAM</name>
<reference evidence="17" key="1">
    <citation type="submission" date="2021-10" db="EMBL/GenBank/DDBJ databases">
        <title>De novo Genome Assembly of Clathrus columnatus (Basidiomycota, Fungi) Using Illumina and Nanopore Sequence Data.</title>
        <authorList>
            <person name="Ogiso-Tanaka E."/>
            <person name="Itagaki H."/>
            <person name="Hosoya T."/>
            <person name="Hosaka K."/>
        </authorList>
    </citation>
    <scope>NUCLEOTIDE SEQUENCE</scope>
    <source>
        <strain evidence="17">MO-923</strain>
    </source>
</reference>
<dbReference type="Pfam" id="PF01979">
    <property type="entry name" value="Amidohydro_1"/>
    <property type="match status" value="1"/>
</dbReference>
<evidence type="ECO:0000259" key="16">
    <source>
        <dbReference type="Pfam" id="PF02771"/>
    </source>
</evidence>
<dbReference type="Gene3D" id="1.20.140.10">
    <property type="entry name" value="Butyryl-CoA Dehydrogenase, subunit A, domain 3"/>
    <property type="match status" value="1"/>
</dbReference>
<comment type="pathway">
    <text evidence="10">Amino-acid degradation; L-isoleucine degradation.</text>
</comment>
<evidence type="ECO:0000256" key="6">
    <source>
        <dbReference type="ARBA" id="ARBA00022827"/>
    </source>
</evidence>
<dbReference type="Gene3D" id="2.30.40.10">
    <property type="entry name" value="Urease, subunit C, domain 1"/>
    <property type="match status" value="1"/>
</dbReference>
<keyword evidence="18" id="KW-1185">Reference proteome</keyword>
<feature type="domain" description="Acyl-CoA dehydrogenase/oxidase N-terminal" evidence="16">
    <location>
        <begin position="38"/>
        <end position="148"/>
    </location>
</feature>
<dbReference type="InterPro" id="IPR036250">
    <property type="entry name" value="AcylCo_DH-like_C"/>
</dbReference>
<dbReference type="GO" id="GO:0003853">
    <property type="term" value="F:short-chain 2-methyl fatty acyl-CoA dehydrogenase activity"/>
    <property type="evidence" value="ECO:0007669"/>
    <property type="project" value="UniProtKB-EC"/>
</dbReference>
<comment type="catalytic activity">
    <reaction evidence="12">
        <text>2-methylbutanoyl-CoA + oxidized [electron-transfer flavoprotein] + H(+) = (2E)-2-methylbut-2-enoyl-CoA + reduced [electron-transfer flavoprotein]</text>
        <dbReference type="Rhea" id="RHEA:43780"/>
        <dbReference type="Rhea" id="RHEA-COMP:10685"/>
        <dbReference type="Rhea" id="RHEA-COMP:10686"/>
        <dbReference type="ChEBI" id="CHEBI:15378"/>
        <dbReference type="ChEBI" id="CHEBI:57336"/>
        <dbReference type="ChEBI" id="CHEBI:57337"/>
        <dbReference type="ChEBI" id="CHEBI:57692"/>
        <dbReference type="ChEBI" id="CHEBI:58307"/>
        <dbReference type="EC" id="1.3.8.5"/>
    </reaction>
    <physiologicalReaction direction="left-to-right" evidence="12">
        <dbReference type="Rhea" id="RHEA:43781"/>
    </physiologicalReaction>
</comment>
<evidence type="ECO:0000256" key="1">
    <source>
        <dbReference type="ARBA" id="ARBA00001974"/>
    </source>
</evidence>